<gene>
    <name evidence="11" type="ORF">AFK71_08265</name>
</gene>
<dbReference type="GO" id="GO:0005737">
    <property type="term" value="C:cytoplasm"/>
    <property type="evidence" value="ECO:0007669"/>
    <property type="project" value="UniProtKB-SubCell"/>
</dbReference>
<keyword evidence="4" id="KW-0762">Sugar transport</keyword>
<sequence length="168" mass="18759">MKKMTTKPNILLTRIDNRLIHGQVGVTWVNHLGANLVVVANDKVSQDEVQQSLMDMVLPDVIQARYFSIQKTIDIIHKASPKQKIFLVVKDVHDALALKQGGVPIDHINVGNMHYEEGKKQISSTVSVDDKDIEAFKKLADMGVTLDVRGVPNEKGQDIRALIKEFPI</sequence>
<dbReference type="PATRIC" id="fig|1473.5.peg.4702"/>
<feature type="domain" description="PTS EIIB type-4" evidence="10">
    <location>
        <begin position="6"/>
        <end position="168"/>
    </location>
</feature>
<dbReference type="InterPro" id="IPR004720">
    <property type="entry name" value="PTS_IIB_sorbose-sp"/>
</dbReference>
<evidence type="ECO:0000256" key="9">
    <source>
        <dbReference type="PIRSR" id="PIRSR618455-2"/>
    </source>
</evidence>
<evidence type="ECO:0000256" key="7">
    <source>
        <dbReference type="ARBA" id="ARBA00022777"/>
    </source>
</evidence>
<comment type="subcellular location">
    <subcellularLocation>
        <location evidence="1">Cytoplasm</location>
    </subcellularLocation>
</comment>
<name>A0A0L0QSW7_VIRPA</name>
<feature type="active site" description="Pros-phosphohistidine intermediate; for EIIB activity" evidence="8">
    <location>
        <position position="21"/>
    </location>
</feature>
<dbReference type="PROSITE" id="PS51101">
    <property type="entry name" value="PTS_EIIB_TYPE_4"/>
    <property type="match status" value="1"/>
</dbReference>
<feature type="modified residue" description="Phosphohistidine; by EIIA" evidence="9">
    <location>
        <position position="21"/>
    </location>
</feature>
<dbReference type="GO" id="GO:0009401">
    <property type="term" value="P:phosphoenolpyruvate-dependent sugar phosphotransferase system"/>
    <property type="evidence" value="ECO:0007669"/>
    <property type="project" value="UniProtKB-KW"/>
</dbReference>
<dbReference type="RefSeq" id="WP_050351063.1">
    <property type="nucleotide sequence ID" value="NZ_CP073011.1"/>
</dbReference>
<dbReference type="GO" id="GO:0016301">
    <property type="term" value="F:kinase activity"/>
    <property type="evidence" value="ECO:0007669"/>
    <property type="project" value="UniProtKB-KW"/>
</dbReference>
<evidence type="ECO:0000313" key="11">
    <source>
        <dbReference type="EMBL" id="KNE21622.1"/>
    </source>
</evidence>
<keyword evidence="2" id="KW-0813">Transport</keyword>
<dbReference type="InterPro" id="IPR036667">
    <property type="entry name" value="PTS_IIB_sorbose-sp_sf"/>
</dbReference>
<keyword evidence="5" id="KW-0808">Transferase</keyword>
<keyword evidence="3" id="KW-0963">Cytoplasm</keyword>
<evidence type="ECO:0000256" key="2">
    <source>
        <dbReference type="ARBA" id="ARBA00022448"/>
    </source>
</evidence>
<dbReference type="NCBIfam" id="TIGR00854">
    <property type="entry name" value="pts-sorbose"/>
    <property type="match status" value="1"/>
</dbReference>
<dbReference type="GO" id="GO:0008982">
    <property type="term" value="F:protein-N(PI)-phosphohistidine-sugar phosphotransferase activity"/>
    <property type="evidence" value="ECO:0007669"/>
    <property type="project" value="InterPro"/>
</dbReference>
<evidence type="ECO:0000259" key="10">
    <source>
        <dbReference type="PROSITE" id="PS51101"/>
    </source>
</evidence>
<dbReference type="EMBL" id="LGTO01000005">
    <property type="protein sequence ID" value="KNE21622.1"/>
    <property type="molecule type" value="Genomic_DNA"/>
</dbReference>
<evidence type="ECO:0000256" key="8">
    <source>
        <dbReference type="PIRSR" id="PIRSR618455-1"/>
    </source>
</evidence>
<dbReference type="GeneID" id="66872601"/>
<protein>
    <submittedName>
        <fullName evidence="11">PTS system N-acetylgalactosamine-specific transporter subunit IIB</fullName>
    </submittedName>
</protein>
<dbReference type="AlphaFoldDB" id="A0A0L0QSW7"/>
<dbReference type="Gene3D" id="3.40.35.10">
    <property type="entry name" value="Phosphotransferase system, sorbose subfamily IIB component"/>
    <property type="match status" value="1"/>
</dbReference>
<keyword evidence="12" id="KW-1185">Reference proteome</keyword>
<reference evidence="12" key="1">
    <citation type="submission" date="2015-07" db="EMBL/GenBank/DDBJ databases">
        <title>Fjat-10053 dsm26.</title>
        <authorList>
            <person name="Liu B."/>
            <person name="Wang J."/>
            <person name="Zhu Y."/>
            <person name="Liu G."/>
            <person name="Chen Q."/>
            <person name="Chen Z."/>
            <person name="Lan J."/>
            <person name="Che J."/>
            <person name="Ge C."/>
            <person name="Shi H."/>
            <person name="Pan Z."/>
            <person name="Liu X."/>
        </authorList>
    </citation>
    <scope>NUCLEOTIDE SEQUENCE [LARGE SCALE GENOMIC DNA]</scope>
    <source>
        <strain evidence="12">DSM 26</strain>
    </source>
</reference>
<evidence type="ECO:0000256" key="4">
    <source>
        <dbReference type="ARBA" id="ARBA00022597"/>
    </source>
</evidence>
<keyword evidence="7" id="KW-0418">Kinase</keyword>
<comment type="caution">
    <text evidence="11">The sequence shown here is derived from an EMBL/GenBank/DDBJ whole genome shotgun (WGS) entry which is preliminary data.</text>
</comment>
<evidence type="ECO:0000313" key="12">
    <source>
        <dbReference type="Proteomes" id="UP000036780"/>
    </source>
</evidence>
<dbReference type="Pfam" id="PF03830">
    <property type="entry name" value="PTSIIB_sorb"/>
    <property type="match status" value="1"/>
</dbReference>
<dbReference type="CDD" id="cd00001">
    <property type="entry name" value="PTS_IIB_man"/>
    <property type="match status" value="1"/>
</dbReference>
<dbReference type="NCBIfam" id="NF007288">
    <property type="entry name" value="PRK09756.1"/>
    <property type="match status" value="1"/>
</dbReference>
<proteinExistence type="predicted"/>
<dbReference type="NCBIfam" id="NF008508">
    <property type="entry name" value="PRK11425.1"/>
    <property type="match status" value="1"/>
</dbReference>
<dbReference type="InterPro" id="IPR018455">
    <property type="entry name" value="PTS_IIB_sorbose-sp_subgr"/>
</dbReference>
<dbReference type="SUPFAM" id="SSF52728">
    <property type="entry name" value="PTS IIb component"/>
    <property type="match status" value="1"/>
</dbReference>
<accession>A0A0L0QSW7</accession>
<evidence type="ECO:0000256" key="3">
    <source>
        <dbReference type="ARBA" id="ARBA00022490"/>
    </source>
</evidence>
<keyword evidence="6" id="KW-0598">Phosphotransferase system</keyword>
<evidence type="ECO:0000256" key="6">
    <source>
        <dbReference type="ARBA" id="ARBA00022683"/>
    </source>
</evidence>
<evidence type="ECO:0000256" key="5">
    <source>
        <dbReference type="ARBA" id="ARBA00022679"/>
    </source>
</evidence>
<dbReference type="Proteomes" id="UP000036780">
    <property type="component" value="Unassembled WGS sequence"/>
</dbReference>
<organism evidence="11 12">
    <name type="scientific">Virgibacillus pantothenticus</name>
    <dbReference type="NCBI Taxonomy" id="1473"/>
    <lineage>
        <taxon>Bacteria</taxon>
        <taxon>Bacillati</taxon>
        <taxon>Bacillota</taxon>
        <taxon>Bacilli</taxon>
        <taxon>Bacillales</taxon>
        <taxon>Bacillaceae</taxon>
        <taxon>Virgibacillus</taxon>
    </lineage>
</organism>
<evidence type="ECO:0000256" key="1">
    <source>
        <dbReference type="ARBA" id="ARBA00004496"/>
    </source>
</evidence>